<protein>
    <submittedName>
        <fullName evidence="1">Uncharacterized protein</fullName>
    </submittedName>
</protein>
<gene>
    <name evidence="1" type="ORF">UV89_C0025G0002</name>
</gene>
<sequence length="71" mass="7937">MIIEGPLISGATKGTDFGIKLERDLTSISNELRPAVFVRFNPFYITELNKIAVGNLLPALNDFFVFDYAQN</sequence>
<name>A0A0G1GS79_UNCKA</name>
<reference evidence="1 2" key="1">
    <citation type="journal article" date="2015" name="Nature">
        <title>rRNA introns, odd ribosomes, and small enigmatic genomes across a large radiation of phyla.</title>
        <authorList>
            <person name="Brown C.T."/>
            <person name="Hug L.A."/>
            <person name="Thomas B.C."/>
            <person name="Sharon I."/>
            <person name="Castelle C.J."/>
            <person name="Singh A."/>
            <person name="Wilkins M.J."/>
            <person name="Williams K.H."/>
            <person name="Banfield J.F."/>
        </authorList>
    </citation>
    <scope>NUCLEOTIDE SEQUENCE [LARGE SCALE GENOMIC DNA]</scope>
</reference>
<proteinExistence type="predicted"/>
<dbReference type="EMBL" id="LCGF01000025">
    <property type="protein sequence ID" value="KKT10197.1"/>
    <property type="molecule type" value="Genomic_DNA"/>
</dbReference>
<accession>A0A0G1GS79</accession>
<evidence type="ECO:0000313" key="2">
    <source>
        <dbReference type="Proteomes" id="UP000033910"/>
    </source>
</evidence>
<dbReference type="Proteomes" id="UP000033910">
    <property type="component" value="Unassembled WGS sequence"/>
</dbReference>
<comment type="caution">
    <text evidence="1">The sequence shown here is derived from an EMBL/GenBank/DDBJ whole genome shotgun (WGS) entry which is preliminary data.</text>
</comment>
<organism evidence="1 2">
    <name type="scientific">candidate division WWE3 bacterium GW2011_GWB2_43_22</name>
    <dbReference type="NCBI Taxonomy" id="1619118"/>
    <lineage>
        <taxon>Bacteria</taxon>
        <taxon>Katanobacteria</taxon>
    </lineage>
</organism>
<evidence type="ECO:0000313" key="1">
    <source>
        <dbReference type="EMBL" id="KKT10197.1"/>
    </source>
</evidence>
<dbReference type="AlphaFoldDB" id="A0A0G1GS79"/>